<evidence type="ECO:0000256" key="1">
    <source>
        <dbReference type="ARBA" id="ARBA00022729"/>
    </source>
</evidence>
<dbReference type="InterPro" id="IPR003644">
    <property type="entry name" value="Calx_beta"/>
</dbReference>
<keyword evidence="2" id="KW-0677">Repeat</keyword>
<dbReference type="EMBL" id="LAZR01032145">
    <property type="protein sequence ID" value="KKL51735.1"/>
    <property type="molecule type" value="Genomic_DNA"/>
</dbReference>
<dbReference type="GO" id="GO:0016020">
    <property type="term" value="C:membrane"/>
    <property type="evidence" value="ECO:0007669"/>
    <property type="project" value="InterPro"/>
</dbReference>
<dbReference type="GO" id="GO:0007154">
    <property type="term" value="P:cell communication"/>
    <property type="evidence" value="ECO:0007669"/>
    <property type="project" value="InterPro"/>
</dbReference>
<dbReference type="GO" id="GO:0030001">
    <property type="term" value="P:metal ion transport"/>
    <property type="evidence" value="ECO:0007669"/>
    <property type="project" value="TreeGrafter"/>
</dbReference>
<feature type="non-terminal residue" evidence="6">
    <location>
        <position position="1"/>
    </location>
</feature>
<keyword evidence="4" id="KW-0813">Transport</keyword>
<feature type="non-terminal residue" evidence="6">
    <location>
        <position position="580"/>
    </location>
</feature>
<gene>
    <name evidence="6" type="ORF">LCGC14_2292520</name>
</gene>
<dbReference type="PANTHER" id="PTHR11878:SF65">
    <property type="entry name" value="NA_CA-EXCHANGE PROTEIN, ISOFORM G"/>
    <property type="match status" value="1"/>
</dbReference>
<evidence type="ECO:0000256" key="4">
    <source>
        <dbReference type="ARBA" id="ARBA00023065"/>
    </source>
</evidence>
<dbReference type="PANTHER" id="PTHR11878">
    <property type="entry name" value="SODIUM/CALCIUM EXCHANGER"/>
    <property type="match status" value="1"/>
</dbReference>
<dbReference type="AlphaFoldDB" id="A0A0F9F3B6"/>
<comment type="caution">
    <text evidence="6">The sequence shown here is derived from an EMBL/GenBank/DDBJ whole genome shotgun (WGS) entry which is preliminary data.</text>
</comment>
<dbReference type="Gene3D" id="2.60.40.2030">
    <property type="match status" value="2"/>
</dbReference>
<dbReference type="InterPro" id="IPR038081">
    <property type="entry name" value="CalX-like_sf"/>
</dbReference>
<name>A0A0F9F3B6_9ZZZZ</name>
<dbReference type="SMART" id="SM00237">
    <property type="entry name" value="Calx_beta"/>
    <property type="match status" value="1"/>
</dbReference>
<evidence type="ECO:0000256" key="2">
    <source>
        <dbReference type="ARBA" id="ARBA00022737"/>
    </source>
</evidence>
<dbReference type="Pfam" id="PF03160">
    <property type="entry name" value="Calx-beta"/>
    <property type="match status" value="1"/>
</dbReference>
<keyword evidence="1" id="KW-0732">Signal</keyword>
<dbReference type="InterPro" id="IPR051171">
    <property type="entry name" value="CaCA"/>
</dbReference>
<proteinExistence type="predicted"/>
<protein>
    <recommendedName>
        <fullName evidence="5">Calx-beta domain-containing protein</fullName>
    </recommendedName>
</protein>
<keyword evidence="3" id="KW-0106">Calcium</keyword>
<accession>A0A0F9F3B6</accession>
<evidence type="ECO:0000256" key="3">
    <source>
        <dbReference type="ARBA" id="ARBA00022837"/>
    </source>
</evidence>
<keyword evidence="4" id="KW-0406">Ion transport</keyword>
<dbReference type="SUPFAM" id="SSF141072">
    <property type="entry name" value="CalX-like"/>
    <property type="match status" value="2"/>
</dbReference>
<feature type="domain" description="Calx-beta" evidence="5">
    <location>
        <begin position="402"/>
        <end position="501"/>
    </location>
</feature>
<organism evidence="6">
    <name type="scientific">marine sediment metagenome</name>
    <dbReference type="NCBI Taxonomy" id="412755"/>
    <lineage>
        <taxon>unclassified sequences</taxon>
        <taxon>metagenomes</taxon>
        <taxon>ecological metagenomes</taxon>
    </lineage>
</organism>
<reference evidence="6" key="1">
    <citation type="journal article" date="2015" name="Nature">
        <title>Complex archaea that bridge the gap between prokaryotes and eukaryotes.</title>
        <authorList>
            <person name="Spang A."/>
            <person name="Saw J.H."/>
            <person name="Jorgensen S.L."/>
            <person name="Zaremba-Niedzwiedzka K."/>
            <person name="Martijn J."/>
            <person name="Lind A.E."/>
            <person name="van Eijk R."/>
            <person name="Schleper C."/>
            <person name="Guy L."/>
            <person name="Ettema T.J."/>
        </authorList>
    </citation>
    <scope>NUCLEOTIDE SEQUENCE</scope>
</reference>
<evidence type="ECO:0000313" key="6">
    <source>
        <dbReference type="EMBL" id="KKL51735.1"/>
    </source>
</evidence>
<sequence>VYSGSKDLTFSGPSTALSGTVPTVEATDVGSATSVIFTAGVSDTNAAALTAYMAETTTVDVSQGSINSFGDVSYDLDLTVNPGAANNLAYSVQPTNTISAVSISPAIIVQVRDQWDNVLISDNSTSVAIAIDNNPGSGTLSGTTSQTAVSGEATFNDLSINKSGTGYTFTVTSGSLTAATSDGFNITPAAASYFKVTGTASMTAGSTNELTITAYDQYDNVATGYSGSKDLTFSGPSTAPSGTVPTVEATDVGSATSLNFTSGVSGSPLVTLVAYKAETTTVDVSQGSINSTGDETYDLGLTVNPGAANNLAYSQQPTNTVTGSAITPAVAVQVRDQWDNVLTSDSSTSVGIAINTNPPGDGTLSGTTSQTAVSGEATFNDLSIDKIGDGYTLDATSGGLTTATSSGFNITLPTIQFTSASSSGAESATPVTLQLTLSAVSGLDVSVDYALSGTATGSGTDYTLAVGTATINAGNTTTNISATIVDDLLDEANETIVVTISNPTNATLGTNTVHTYTINDNDASPTIQFTSTSSSGAESTTPVTLQLTLSAVSGLDVSVDYAVTGGAATGSGTDYTLTAG</sequence>
<evidence type="ECO:0000259" key="5">
    <source>
        <dbReference type="SMART" id="SM00237"/>
    </source>
</evidence>